<gene>
    <name evidence="13" type="ORF">SAMN05660330_02490</name>
</gene>
<organism evidence="13 14">
    <name type="scientific">Desulforhopalus singaporensis</name>
    <dbReference type="NCBI Taxonomy" id="91360"/>
    <lineage>
        <taxon>Bacteria</taxon>
        <taxon>Pseudomonadati</taxon>
        <taxon>Thermodesulfobacteriota</taxon>
        <taxon>Desulfobulbia</taxon>
        <taxon>Desulfobulbales</taxon>
        <taxon>Desulfocapsaceae</taxon>
        <taxon>Desulforhopalus</taxon>
    </lineage>
</organism>
<dbReference type="PRINTS" id="PR01490">
    <property type="entry name" value="RTXTOXIND"/>
</dbReference>
<feature type="compositionally biased region" description="Basic and acidic residues" evidence="9">
    <location>
        <begin position="288"/>
        <end position="299"/>
    </location>
</feature>
<feature type="region of interest" description="Disordered" evidence="9">
    <location>
        <begin position="288"/>
        <end position="308"/>
    </location>
</feature>
<feature type="domain" description="AprE-like long alpha-helical hairpin" evidence="11">
    <location>
        <begin position="120"/>
        <end position="300"/>
    </location>
</feature>
<evidence type="ECO:0000256" key="3">
    <source>
        <dbReference type="ARBA" id="ARBA00022448"/>
    </source>
</evidence>
<evidence type="ECO:0000256" key="6">
    <source>
        <dbReference type="ARBA" id="ARBA00022692"/>
    </source>
</evidence>
<feature type="region of interest" description="Disordered" evidence="9">
    <location>
        <begin position="1"/>
        <end position="23"/>
    </location>
</feature>
<dbReference type="RefSeq" id="WP_176761204.1">
    <property type="nucleotide sequence ID" value="NZ_FNJI01000016.1"/>
</dbReference>
<dbReference type="STRING" id="91360.SAMN05660330_02490"/>
<keyword evidence="8 10" id="KW-0472">Membrane</keyword>
<dbReference type="EMBL" id="FNJI01000016">
    <property type="protein sequence ID" value="SDP34719.1"/>
    <property type="molecule type" value="Genomic_DNA"/>
</dbReference>
<dbReference type="NCBIfam" id="TIGR01843">
    <property type="entry name" value="type_I_hlyD"/>
    <property type="match status" value="1"/>
</dbReference>
<sequence>MAEKTTRLKKMVETRRQRREKRRSMDFMPTALEALESPPAPLYRAIINIILLFISIAIAWAIFSHMDIVVSGTGVVIPKGKVKVIQPLEPGIVTAIHVRDGQRVSEGELLISMDDSESLADIASFTKELETSDLTILRLEAELTGEPSHFIAPPNADVNIVALQRRLLGESMATQEERLVALNREIQRTDVECTLLNGNISRLAESLPLSQQLFKKKKTLAEKKLISEAELLQAEIEINNVRHDLSTARERLHEAEARLERARDEIRLAEAEYSRDLLSQLTEAKNRKSQLEHQLEKAQNRKNHRELRSPTEGIVQQLAVNTVGGVVTSAQPLLVIVPTGAGVEIEAKILNKDIGFIKEQLPVSVKVSAYPYTRYGDLDGTIEWVAKDAVVDEQLGPIYPIKVKINSLKLPNLVNGRQGILSPGMTVTTDVKVGQRRVIEYFLGPVMRYKDESLREI</sequence>
<dbReference type="PANTHER" id="PTHR30386:SF27">
    <property type="entry name" value="MEMBRANE FUSION PROTEIN (MFP) FAMILY PROTEIN"/>
    <property type="match status" value="1"/>
</dbReference>
<dbReference type="PANTHER" id="PTHR30386">
    <property type="entry name" value="MEMBRANE FUSION SUBUNIT OF EMRAB-TOLC MULTIDRUG EFFLUX PUMP"/>
    <property type="match status" value="1"/>
</dbReference>
<feature type="transmembrane region" description="Helical" evidence="10">
    <location>
        <begin position="45"/>
        <end position="63"/>
    </location>
</feature>
<dbReference type="AlphaFoldDB" id="A0A1H0RZG7"/>
<dbReference type="Pfam" id="PF26002">
    <property type="entry name" value="Beta-barrel_AprE"/>
    <property type="match status" value="1"/>
</dbReference>
<evidence type="ECO:0000256" key="4">
    <source>
        <dbReference type="ARBA" id="ARBA00022475"/>
    </source>
</evidence>
<evidence type="ECO:0000256" key="1">
    <source>
        <dbReference type="ARBA" id="ARBA00004377"/>
    </source>
</evidence>
<evidence type="ECO:0000313" key="13">
    <source>
        <dbReference type="EMBL" id="SDP34719.1"/>
    </source>
</evidence>
<comment type="similarity">
    <text evidence="2">Belongs to the membrane fusion protein (MFP) (TC 8.A.1) family.</text>
</comment>
<dbReference type="InterPro" id="IPR010129">
    <property type="entry name" value="T1SS_HlyD"/>
</dbReference>
<keyword evidence="5" id="KW-0997">Cell inner membrane</keyword>
<keyword evidence="14" id="KW-1185">Reference proteome</keyword>
<dbReference type="Gene3D" id="2.40.30.170">
    <property type="match status" value="1"/>
</dbReference>
<evidence type="ECO:0000256" key="7">
    <source>
        <dbReference type="ARBA" id="ARBA00022989"/>
    </source>
</evidence>
<comment type="subcellular location">
    <subcellularLocation>
        <location evidence="1">Cell inner membrane</location>
        <topology evidence="1">Single-pass membrane protein</topology>
    </subcellularLocation>
</comment>
<keyword evidence="3" id="KW-0813">Transport</keyword>
<keyword evidence="7 10" id="KW-1133">Transmembrane helix</keyword>
<proteinExistence type="inferred from homology"/>
<evidence type="ECO:0000256" key="10">
    <source>
        <dbReference type="SAM" id="Phobius"/>
    </source>
</evidence>
<name>A0A1H0RZG7_9BACT</name>
<dbReference type="Pfam" id="PF25994">
    <property type="entry name" value="HH_AprE"/>
    <property type="match status" value="1"/>
</dbReference>
<dbReference type="PROSITE" id="PS00543">
    <property type="entry name" value="HLYD_FAMILY"/>
    <property type="match status" value="1"/>
</dbReference>
<evidence type="ECO:0000313" key="14">
    <source>
        <dbReference type="Proteomes" id="UP000199073"/>
    </source>
</evidence>
<evidence type="ECO:0000256" key="5">
    <source>
        <dbReference type="ARBA" id="ARBA00022519"/>
    </source>
</evidence>
<reference evidence="13 14" key="1">
    <citation type="submission" date="2016-10" db="EMBL/GenBank/DDBJ databases">
        <authorList>
            <person name="de Groot N.N."/>
        </authorList>
    </citation>
    <scope>NUCLEOTIDE SEQUENCE [LARGE SCALE GENOMIC DNA]</scope>
    <source>
        <strain evidence="13 14">DSM 12130</strain>
    </source>
</reference>
<dbReference type="InterPro" id="IPR006144">
    <property type="entry name" value="Secretion_HlyD_CS"/>
</dbReference>
<evidence type="ECO:0000256" key="8">
    <source>
        <dbReference type="ARBA" id="ARBA00023136"/>
    </source>
</evidence>
<keyword evidence="4" id="KW-1003">Cell membrane</keyword>
<dbReference type="InterPro" id="IPR050739">
    <property type="entry name" value="MFP"/>
</dbReference>
<protein>
    <submittedName>
        <fullName evidence="13">Hemolysin D</fullName>
    </submittedName>
</protein>
<feature type="compositionally biased region" description="Basic and acidic residues" evidence="9">
    <location>
        <begin position="1"/>
        <end position="15"/>
    </location>
</feature>
<evidence type="ECO:0000256" key="2">
    <source>
        <dbReference type="ARBA" id="ARBA00009477"/>
    </source>
</evidence>
<feature type="domain" description="AprE-like beta-barrel" evidence="12">
    <location>
        <begin position="345"/>
        <end position="434"/>
    </location>
</feature>
<dbReference type="Proteomes" id="UP000199073">
    <property type="component" value="Unassembled WGS sequence"/>
</dbReference>
<accession>A0A1H0RZG7</accession>
<dbReference type="InterPro" id="IPR058982">
    <property type="entry name" value="Beta-barrel_AprE"/>
</dbReference>
<dbReference type="Gene3D" id="2.40.50.100">
    <property type="match status" value="1"/>
</dbReference>
<dbReference type="InterPro" id="IPR058781">
    <property type="entry name" value="HH_AprE-like"/>
</dbReference>
<dbReference type="GO" id="GO:0009306">
    <property type="term" value="P:protein secretion"/>
    <property type="evidence" value="ECO:0007669"/>
    <property type="project" value="InterPro"/>
</dbReference>
<evidence type="ECO:0000256" key="9">
    <source>
        <dbReference type="SAM" id="MobiDB-lite"/>
    </source>
</evidence>
<evidence type="ECO:0000259" key="11">
    <source>
        <dbReference type="Pfam" id="PF25994"/>
    </source>
</evidence>
<keyword evidence="6 10" id="KW-0812">Transmembrane</keyword>
<evidence type="ECO:0000259" key="12">
    <source>
        <dbReference type="Pfam" id="PF26002"/>
    </source>
</evidence>
<dbReference type="GO" id="GO:0005886">
    <property type="term" value="C:plasma membrane"/>
    <property type="evidence" value="ECO:0007669"/>
    <property type="project" value="UniProtKB-SubCell"/>
</dbReference>